<keyword evidence="2" id="KW-0547">Nucleotide-binding</keyword>
<keyword evidence="2" id="KW-0067">ATP-binding</keyword>
<dbReference type="PROSITE" id="PS51192">
    <property type="entry name" value="HELICASE_ATP_BIND_1"/>
    <property type="match status" value="1"/>
</dbReference>
<name>A0ABT4BRR9_9FIRM</name>
<sequence length="458" mass="51953">MNFKPHDYQKYAIDYIETHPIAAVLLDMGLGKTVISLTAIKDLLFDSFEVHRVLVVAPLRVARDTWPSEIRKWSHLKELTYSVAVGNVKERRIALMQNADITIINRENLGWLIDESGFPFDFDMVILDELSSFKNHRSKRFRSMMKVRPNVKRIVGLTGTPSSNGLMDLWAEFRLLDMGQRLGRFITQYRTNYFMPDKRNGEIIYSYKPLPGAEDTIYREISDITISMKSTDHLKMPKLISSEYEVRLSDEEQKRYDSLKKNLVLQLPAGDITAANAASLSGKLCQMANGAVYSDTGIVVHIHDRKLDALEDLIEAANGKPVLVAYWFKHDFARISERLHKLHIPSSCLNTSDSIRRWNNGELPVALVHPASAGHGLNLQSGGSTLIWFGLTWSLELYQQTNARLWRQGQTASTVVIQHIITKGTIDGRILKALSHKNHTQAALINAVKADLKIRDNF</sequence>
<dbReference type="InterPro" id="IPR000330">
    <property type="entry name" value="SNF2_N"/>
</dbReference>
<dbReference type="Pfam" id="PF00271">
    <property type="entry name" value="Helicase_C"/>
    <property type="match status" value="1"/>
</dbReference>
<reference evidence="2 3" key="1">
    <citation type="submission" date="2022-11" db="EMBL/GenBank/DDBJ databases">
        <authorList>
            <person name="Caiyu Z."/>
        </authorList>
    </citation>
    <scope>NUCLEOTIDE SEQUENCE [LARGE SCALE GENOMIC DNA]</scope>
    <source>
        <strain evidence="2 3">YR-4</strain>
    </source>
</reference>
<dbReference type="Pfam" id="PF00176">
    <property type="entry name" value="SNF2-rel_dom"/>
    <property type="match status" value="1"/>
</dbReference>
<dbReference type="InterPro" id="IPR001650">
    <property type="entry name" value="Helicase_C-like"/>
</dbReference>
<evidence type="ECO:0000313" key="3">
    <source>
        <dbReference type="Proteomes" id="UP001082703"/>
    </source>
</evidence>
<dbReference type="RefSeq" id="WP_268057593.1">
    <property type="nucleotide sequence ID" value="NZ_JAPOHA010000004.1"/>
</dbReference>
<feature type="domain" description="Helicase ATP-binding" evidence="1">
    <location>
        <begin position="13"/>
        <end position="179"/>
    </location>
</feature>
<dbReference type="InterPro" id="IPR027417">
    <property type="entry name" value="P-loop_NTPase"/>
</dbReference>
<protein>
    <submittedName>
        <fullName evidence="2">DEAD/DEAH box helicase</fullName>
    </submittedName>
</protein>
<dbReference type="PANTHER" id="PTHR10799">
    <property type="entry name" value="SNF2/RAD54 HELICASE FAMILY"/>
    <property type="match status" value="1"/>
</dbReference>
<dbReference type="EMBL" id="JAPOHA010000004">
    <property type="protein sequence ID" value="MCY1713574.1"/>
    <property type="molecule type" value="Genomic_DNA"/>
</dbReference>
<keyword evidence="2" id="KW-0347">Helicase</keyword>
<dbReference type="InterPro" id="IPR014001">
    <property type="entry name" value="Helicase_ATP-bd"/>
</dbReference>
<dbReference type="SUPFAM" id="SSF52540">
    <property type="entry name" value="P-loop containing nucleoside triphosphate hydrolases"/>
    <property type="match status" value="2"/>
</dbReference>
<proteinExistence type="predicted"/>
<dbReference type="GO" id="GO:0004386">
    <property type="term" value="F:helicase activity"/>
    <property type="evidence" value="ECO:0007669"/>
    <property type="project" value="UniProtKB-KW"/>
</dbReference>
<evidence type="ECO:0000259" key="1">
    <source>
        <dbReference type="PROSITE" id="PS51192"/>
    </source>
</evidence>
<evidence type="ECO:0000313" key="2">
    <source>
        <dbReference type="EMBL" id="MCY1713574.1"/>
    </source>
</evidence>
<dbReference type="SMART" id="SM00487">
    <property type="entry name" value="DEXDc"/>
    <property type="match status" value="1"/>
</dbReference>
<accession>A0ABT4BRR9</accession>
<dbReference type="Gene3D" id="3.40.50.300">
    <property type="entry name" value="P-loop containing nucleotide triphosphate hydrolases"/>
    <property type="match status" value="1"/>
</dbReference>
<dbReference type="Gene3D" id="3.40.50.10810">
    <property type="entry name" value="Tandem AAA-ATPase domain"/>
    <property type="match status" value="1"/>
</dbReference>
<dbReference type="Proteomes" id="UP001082703">
    <property type="component" value="Unassembled WGS sequence"/>
</dbReference>
<dbReference type="InterPro" id="IPR038718">
    <property type="entry name" value="SNF2-like_sf"/>
</dbReference>
<keyword evidence="2" id="KW-0378">Hydrolase</keyword>
<gene>
    <name evidence="2" type="ORF">OUY18_04805</name>
</gene>
<dbReference type="CDD" id="cd18013">
    <property type="entry name" value="DEXQc_bact_SNF2"/>
    <property type="match status" value="1"/>
</dbReference>
<keyword evidence="3" id="KW-1185">Reference proteome</keyword>
<comment type="caution">
    <text evidence="2">The sequence shown here is derived from an EMBL/GenBank/DDBJ whole genome shotgun (WGS) entry which is preliminary data.</text>
</comment>
<organism evidence="2 3">
    <name type="scientific">Caproiciproducens galactitolivorans</name>
    <dbReference type="NCBI Taxonomy" id="642589"/>
    <lineage>
        <taxon>Bacteria</taxon>
        <taxon>Bacillati</taxon>
        <taxon>Bacillota</taxon>
        <taxon>Clostridia</taxon>
        <taxon>Eubacteriales</taxon>
        <taxon>Acutalibacteraceae</taxon>
        <taxon>Caproiciproducens</taxon>
    </lineage>
</organism>